<reference evidence="2 3" key="1">
    <citation type="submission" date="2019-07" db="EMBL/GenBank/DDBJ databases">
        <title>Whole genome shotgun sequence of Lactobacillus diolivorans NBRC 107869.</title>
        <authorList>
            <person name="Hosoyama A."/>
            <person name="Uohara A."/>
            <person name="Ohji S."/>
            <person name="Ichikawa N."/>
        </authorList>
    </citation>
    <scope>NUCLEOTIDE SEQUENCE [LARGE SCALE GENOMIC DNA]</scope>
    <source>
        <strain evidence="2 3">NBRC 107869</strain>
    </source>
</reference>
<organism evidence="2 3">
    <name type="scientific">Lentilactobacillus diolivorans</name>
    <dbReference type="NCBI Taxonomy" id="179838"/>
    <lineage>
        <taxon>Bacteria</taxon>
        <taxon>Bacillati</taxon>
        <taxon>Bacillota</taxon>
        <taxon>Bacilli</taxon>
        <taxon>Lactobacillales</taxon>
        <taxon>Lactobacillaceae</taxon>
        <taxon>Lentilactobacillus</taxon>
    </lineage>
</organism>
<feature type="coiled-coil region" evidence="1">
    <location>
        <begin position="173"/>
        <end position="267"/>
    </location>
</feature>
<evidence type="ECO:0000256" key="1">
    <source>
        <dbReference type="SAM" id="Coils"/>
    </source>
</evidence>
<evidence type="ECO:0000313" key="3">
    <source>
        <dbReference type="Proteomes" id="UP000321409"/>
    </source>
</evidence>
<name>A0ABQ0XK36_9LACO</name>
<evidence type="ECO:0000313" key="2">
    <source>
        <dbReference type="EMBL" id="GEP24844.1"/>
    </source>
</evidence>
<keyword evidence="1" id="KW-0175">Coiled coil</keyword>
<protein>
    <submittedName>
        <fullName evidence="2">Uncharacterized protein</fullName>
    </submittedName>
</protein>
<sequence length="383" mass="43786">MEDREVAEWLLSRMPSARLKTVASKLIKPDGKLGDPAARRMNPQYRKLIVAQLFSPELLSSTLQMVKQSFSTMRKKQVAEIQSKSVNGRTKKDVYRLVGFYFGTSDLQQAASLIKPDKQQHKEVRTASKKFVIKDVVPKSTSTVKKDRVTSDSQLLQENQRLLTQSRQDAERITRLSQSAQKAESQLGQLRKEYKKLVDENQNLQAELTSQKAKLKNVLDEKSKYIKKIQGKYENLGNTNRNYSKTISKQNRNLQQLSSQLSKLTNSADDPKKQDKSATAHNMRTLLIGLPIHTDIIRLKKAYKNIEIIAPENFFNSNKHSISVYKHVQDIDKLITQPISSYDQVFIYTLQVPGGDIYAIRNLVGTNKVTEIKNEGAFKKQWM</sequence>
<comment type="caution">
    <text evidence="2">The sequence shown here is derived from an EMBL/GenBank/DDBJ whole genome shotgun (WGS) entry which is preliminary data.</text>
</comment>
<accession>A0ABQ0XK36</accession>
<proteinExistence type="predicted"/>
<dbReference type="RefSeq" id="WP_057864565.1">
    <property type="nucleotide sequence ID" value="NZ_BKAB01000053.1"/>
</dbReference>
<keyword evidence="3" id="KW-1185">Reference proteome</keyword>
<gene>
    <name evidence="2" type="ORF">LDI01_24370</name>
</gene>
<dbReference type="Proteomes" id="UP000321409">
    <property type="component" value="Unassembled WGS sequence"/>
</dbReference>
<dbReference type="EMBL" id="BKAB01000053">
    <property type="protein sequence ID" value="GEP24844.1"/>
    <property type="molecule type" value="Genomic_DNA"/>
</dbReference>